<dbReference type="Pfam" id="PF02879">
    <property type="entry name" value="PGM_PMM_II"/>
    <property type="match status" value="1"/>
</dbReference>
<evidence type="ECO:0000256" key="9">
    <source>
        <dbReference type="ARBA" id="ARBA00023235"/>
    </source>
</evidence>
<keyword evidence="6" id="KW-0597">Phosphoprotein</keyword>
<dbReference type="PROSITE" id="PS00710">
    <property type="entry name" value="PGM_PMM"/>
    <property type="match status" value="1"/>
</dbReference>
<protein>
    <recommendedName>
        <fullName evidence="5">phosphomannomutase</fullName>
        <ecNumber evidence="5">5.4.2.8</ecNumber>
    </recommendedName>
</protein>
<dbReference type="InterPro" id="IPR005843">
    <property type="entry name" value="A-D-PHexomutase_C"/>
</dbReference>
<evidence type="ECO:0000259" key="14">
    <source>
        <dbReference type="Pfam" id="PF02880"/>
    </source>
</evidence>
<dbReference type="Pfam" id="PF02880">
    <property type="entry name" value="PGM_PMM_III"/>
    <property type="match status" value="1"/>
</dbReference>
<keyword evidence="9" id="KW-0413">Isomerase</keyword>
<name>A0A450Y9Y1_9GAMM</name>
<feature type="domain" description="Alpha-D-phosphohexomutase C-terminal" evidence="11">
    <location>
        <begin position="369"/>
        <end position="446"/>
    </location>
</feature>
<organism evidence="15">
    <name type="scientific">Candidatus Kentrum sp. TC</name>
    <dbReference type="NCBI Taxonomy" id="2126339"/>
    <lineage>
        <taxon>Bacteria</taxon>
        <taxon>Pseudomonadati</taxon>
        <taxon>Pseudomonadota</taxon>
        <taxon>Gammaproteobacteria</taxon>
        <taxon>Candidatus Kentrum</taxon>
    </lineage>
</organism>
<proteinExistence type="inferred from homology"/>
<comment type="cofactor">
    <cofactor evidence="2">
        <name>Mg(2+)</name>
        <dbReference type="ChEBI" id="CHEBI:18420"/>
    </cofactor>
</comment>
<dbReference type="Gene3D" id="3.30.310.50">
    <property type="entry name" value="Alpha-D-phosphohexomutase, C-terminal domain"/>
    <property type="match status" value="1"/>
</dbReference>
<keyword evidence="7 10" id="KW-0479">Metal-binding</keyword>
<comment type="pathway">
    <text evidence="3">Nucleotide-sugar biosynthesis; GDP-alpha-D-mannose biosynthesis; alpha-D-mannose 1-phosphate from D-fructose 6-phosphate: step 2/2.</text>
</comment>
<evidence type="ECO:0000259" key="12">
    <source>
        <dbReference type="Pfam" id="PF02878"/>
    </source>
</evidence>
<reference evidence="15" key="1">
    <citation type="submission" date="2019-02" db="EMBL/GenBank/DDBJ databases">
        <authorList>
            <person name="Gruber-Vodicka R. H."/>
            <person name="Seah K. B. B."/>
        </authorList>
    </citation>
    <scope>NUCLEOTIDE SEQUENCE</scope>
    <source>
        <strain evidence="15">BECK_BZ123</strain>
    </source>
</reference>
<comment type="catalytic activity">
    <reaction evidence="1">
        <text>alpha-D-mannose 1-phosphate = D-mannose 6-phosphate</text>
        <dbReference type="Rhea" id="RHEA:11140"/>
        <dbReference type="ChEBI" id="CHEBI:58409"/>
        <dbReference type="ChEBI" id="CHEBI:58735"/>
        <dbReference type="EC" id="5.4.2.8"/>
    </reaction>
</comment>
<feature type="domain" description="Alpha-D-phosphohexomutase alpha/beta/alpha" evidence="12">
    <location>
        <begin position="5"/>
        <end position="133"/>
    </location>
</feature>
<dbReference type="PANTHER" id="PTHR43771:SF2">
    <property type="entry name" value="PHOSPHOMANNOMUTASE_PHOSPHOGLUCOMUTASE"/>
    <property type="match status" value="1"/>
</dbReference>
<sequence length="459" mass="50855">MNSSIFRAYDIRGIIGAALTSEIAREIGRAIGSQAHDQGQKTLVVGRDGRLSGSDLRKALVAGILATGANVIDIGQVPTPVLYFAANRLGTGSGVMVTGSHNPPEYNGFKIMLGGRTLFGDAITHLHTRIEHRRFVSGKGKTQRRDIVPEYIRRVSRDIPKASENRFTIAVDCGNGVAGGIAPQLFRALGHDVLEMHCEIDGHFPNHHPDPSQPENLRDLINTVLDNQADFGLAFDGDGDRLGVVDNKGSIIWPDRQLMLFSRDILSRHPGAGIVFDTKCSRHLAQEIERRGGRPVMWKTGHSFIKEKMRETGALLAGEMSGHIFFKERWYGFDDALYAAARLIEILITAQAPPDRIFASLPEAISTPELRVDMPEARSLIFMERLAERFPRIFSDACITTIDGLRADYPDGWGLVRASNTTPSLVLRFEADHESALHRIEERFRDALLRVDPELPLPF</sequence>
<evidence type="ECO:0000256" key="7">
    <source>
        <dbReference type="ARBA" id="ARBA00022723"/>
    </source>
</evidence>
<dbReference type="InterPro" id="IPR005846">
    <property type="entry name" value="A-D-PHexomutase_a/b/a-III"/>
</dbReference>
<evidence type="ECO:0000256" key="4">
    <source>
        <dbReference type="ARBA" id="ARBA00010231"/>
    </source>
</evidence>
<evidence type="ECO:0000256" key="6">
    <source>
        <dbReference type="ARBA" id="ARBA00022553"/>
    </source>
</evidence>
<dbReference type="InterPro" id="IPR005841">
    <property type="entry name" value="Alpha-D-phosphohexomutase_SF"/>
</dbReference>
<dbReference type="Pfam" id="PF02878">
    <property type="entry name" value="PGM_PMM_I"/>
    <property type="match status" value="1"/>
</dbReference>
<dbReference type="InterPro" id="IPR016055">
    <property type="entry name" value="A-D-PHexomutase_a/b/a-I/II/III"/>
</dbReference>
<dbReference type="Gene3D" id="3.40.120.10">
    <property type="entry name" value="Alpha-D-Glucose-1,6-Bisphosphate, subunit A, domain 3"/>
    <property type="match status" value="3"/>
</dbReference>
<evidence type="ECO:0000256" key="8">
    <source>
        <dbReference type="ARBA" id="ARBA00022842"/>
    </source>
</evidence>
<evidence type="ECO:0000256" key="1">
    <source>
        <dbReference type="ARBA" id="ARBA00000586"/>
    </source>
</evidence>
<keyword evidence="8 10" id="KW-0460">Magnesium</keyword>
<evidence type="ECO:0000256" key="10">
    <source>
        <dbReference type="RuleBase" id="RU004326"/>
    </source>
</evidence>
<dbReference type="InterPro" id="IPR005844">
    <property type="entry name" value="A-D-PHexomutase_a/b/a-I"/>
</dbReference>
<dbReference type="InterPro" id="IPR005845">
    <property type="entry name" value="A-D-PHexomutase_a/b/a-II"/>
</dbReference>
<gene>
    <name evidence="15" type="ORF">BECKTC1821D_GA0114238_100430</name>
</gene>
<evidence type="ECO:0000259" key="11">
    <source>
        <dbReference type="Pfam" id="PF00408"/>
    </source>
</evidence>
<dbReference type="CDD" id="cd03089">
    <property type="entry name" value="PMM_PGM"/>
    <property type="match status" value="1"/>
</dbReference>
<evidence type="ECO:0000256" key="5">
    <source>
        <dbReference type="ARBA" id="ARBA00012730"/>
    </source>
</evidence>
<dbReference type="SUPFAM" id="SSF53738">
    <property type="entry name" value="Phosphoglucomutase, first 3 domains"/>
    <property type="match status" value="3"/>
</dbReference>
<accession>A0A450Y9Y1</accession>
<evidence type="ECO:0000256" key="3">
    <source>
        <dbReference type="ARBA" id="ARBA00004699"/>
    </source>
</evidence>
<evidence type="ECO:0000259" key="13">
    <source>
        <dbReference type="Pfam" id="PF02879"/>
    </source>
</evidence>
<dbReference type="GO" id="GO:0000287">
    <property type="term" value="F:magnesium ion binding"/>
    <property type="evidence" value="ECO:0007669"/>
    <property type="project" value="InterPro"/>
</dbReference>
<evidence type="ECO:0000256" key="2">
    <source>
        <dbReference type="ARBA" id="ARBA00001946"/>
    </source>
</evidence>
<dbReference type="EC" id="5.4.2.8" evidence="5"/>
<feature type="domain" description="Alpha-D-phosphohexomutase alpha/beta/alpha" evidence="14">
    <location>
        <begin position="254"/>
        <end position="362"/>
    </location>
</feature>
<dbReference type="PANTHER" id="PTHR43771">
    <property type="entry name" value="PHOSPHOMANNOMUTASE"/>
    <property type="match status" value="1"/>
</dbReference>
<dbReference type="InterPro" id="IPR016066">
    <property type="entry name" value="A-D-PHexomutase_CS"/>
</dbReference>
<feature type="domain" description="Alpha-D-phosphohexomutase alpha/beta/alpha" evidence="13">
    <location>
        <begin position="150"/>
        <end position="249"/>
    </location>
</feature>
<dbReference type="GO" id="GO:0004615">
    <property type="term" value="F:phosphomannomutase activity"/>
    <property type="evidence" value="ECO:0007669"/>
    <property type="project" value="UniProtKB-EC"/>
</dbReference>
<dbReference type="InterPro" id="IPR036900">
    <property type="entry name" value="A-D-PHexomutase_C_sf"/>
</dbReference>
<comment type="similarity">
    <text evidence="4 10">Belongs to the phosphohexose mutase family.</text>
</comment>
<dbReference type="Pfam" id="PF00408">
    <property type="entry name" value="PGM_PMM_IV"/>
    <property type="match status" value="1"/>
</dbReference>
<dbReference type="EMBL" id="CAADFS010000004">
    <property type="protein sequence ID" value="VFK38315.1"/>
    <property type="molecule type" value="Genomic_DNA"/>
</dbReference>
<evidence type="ECO:0000313" key="15">
    <source>
        <dbReference type="EMBL" id="VFK38315.1"/>
    </source>
</evidence>
<dbReference type="SUPFAM" id="SSF55957">
    <property type="entry name" value="Phosphoglucomutase, C-terminal domain"/>
    <property type="match status" value="1"/>
</dbReference>
<dbReference type="GO" id="GO:0005975">
    <property type="term" value="P:carbohydrate metabolic process"/>
    <property type="evidence" value="ECO:0007669"/>
    <property type="project" value="InterPro"/>
</dbReference>
<dbReference type="PRINTS" id="PR00509">
    <property type="entry name" value="PGMPMM"/>
</dbReference>
<dbReference type="AlphaFoldDB" id="A0A450Y9Y1"/>